<organism evidence="1">
    <name type="scientific">Siphoviridae sp. ctIss5</name>
    <dbReference type="NCBI Taxonomy" id="2826239"/>
    <lineage>
        <taxon>Viruses</taxon>
        <taxon>Duplodnaviria</taxon>
        <taxon>Heunggongvirae</taxon>
        <taxon>Uroviricota</taxon>
        <taxon>Caudoviricetes</taxon>
    </lineage>
</organism>
<dbReference type="EMBL" id="BK014972">
    <property type="protein sequence ID" value="DAD85064.1"/>
    <property type="molecule type" value="Genomic_DNA"/>
</dbReference>
<sequence length="29" mass="3167">MVLHCIMLVSQINSALIESQLPPEIVNSS</sequence>
<protein>
    <submittedName>
        <fullName evidence="1">Uncharacterized protein</fullName>
    </submittedName>
</protein>
<accession>A0A8S5MSE9</accession>
<proteinExistence type="predicted"/>
<reference evidence="1" key="1">
    <citation type="journal article" date="2021" name="Proc. Natl. Acad. Sci. U.S.A.">
        <title>A Catalog of Tens of Thousands of Viruses from Human Metagenomes Reveals Hidden Associations with Chronic Diseases.</title>
        <authorList>
            <person name="Tisza M.J."/>
            <person name="Buck C.B."/>
        </authorList>
    </citation>
    <scope>NUCLEOTIDE SEQUENCE</scope>
    <source>
        <strain evidence="1">CtIss5</strain>
    </source>
</reference>
<evidence type="ECO:0000313" key="1">
    <source>
        <dbReference type="EMBL" id="DAD85064.1"/>
    </source>
</evidence>
<name>A0A8S5MSE9_9CAUD</name>